<dbReference type="EMBL" id="JAVYJV010000002">
    <property type="protein sequence ID" value="KAK4377528.1"/>
    <property type="molecule type" value="Genomic_DNA"/>
</dbReference>
<dbReference type="PROSITE" id="PS50985">
    <property type="entry name" value="GRAS"/>
    <property type="match status" value="1"/>
</dbReference>
<sequence>MLIEREIFGKEALNVIACEGLERVERPQTYKQWQVRNLRAMFTQIPFEREIMNSAIEKMIRRNEESENILGKDDEVE</sequence>
<evidence type="ECO:0000313" key="4">
    <source>
        <dbReference type="EMBL" id="KAK4377528.1"/>
    </source>
</evidence>
<evidence type="ECO:0000256" key="1">
    <source>
        <dbReference type="ARBA" id="ARBA00023015"/>
    </source>
</evidence>
<evidence type="ECO:0000313" key="5">
    <source>
        <dbReference type="Proteomes" id="UP001291623"/>
    </source>
</evidence>
<dbReference type="InterPro" id="IPR005202">
    <property type="entry name" value="TF_GRAS"/>
</dbReference>
<gene>
    <name evidence="4" type="ORF">RND71_003824</name>
</gene>
<keyword evidence="5" id="KW-1185">Reference proteome</keyword>
<dbReference type="AlphaFoldDB" id="A0AAE1VP24"/>
<dbReference type="Proteomes" id="UP001291623">
    <property type="component" value="Unassembled WGS sequence"/>
</dbReference>
<keyword evidence="1" id="KW-0805">Transcription regulation</keyword>
<comment type="caution">
    <text evidence="3">Lacks conserved residue(s) required for the propagation of feature annotation.</text>
</comment>
<comment type="caution">
    <text evidence="4">The sequence shown here is derived from an EMBL/GenBank/DDBJ whole genome shotgun (WGS) entry which is preliminary data.</text>
</comment>
<comment type="similarity">
    <text evidence="3">Belongs to the GRAS family.</text>
</comment>
<proteinExistence type="inferred from homology"/>
<dbReference type="Pfam" id="PF03514">
    <property type="entry name" value="GRAS"/>
    <property type="match status" value="1"/>
</dbReference>
<keyword evidence="2" id="KW-0804">Transcription</keyword>
<accession>A0AAE1VP24</accession>
<evidence type="ECO:0000256" key="2">
    <source>
        <dbReference type="ARBA" id="ARBA00023163"/>
    </source>
</evidence>
<evidence type="ECO:0000256" key="3">
    <source>
        <dbReference type="PROSITE-ProRule" id="PRU01191"/>
    </source>
</evidence>
<reference evidence="4" key="1">
    <citation type="submission" date="2023-12" db="EMBL/GenBank/DDBJ databases">
        <title>Genome assembly of Anisodus tanguticus.</title>
        <authorList>
            <person name="Wang Y.-J."/>
        </authorList>
    </citation>
    <scope>NUCLEOTIDE SEQUENCE</scope>
    <source>
        <strain evidence="4">KB-2021</strain>
        <tissue evidence="4">Leaf</tissue>
    </source>
</reference>
<organism evidence="4 5">
    <name type="scientific">Anisodus tanguticus</name>
    <dbReference type="NCBI Taxonomy" id="243964"/>
    <lineage>
        <taxon>Eukaryota</taxon>
        <taxon>Viridiplantae</taxon>
        <taxon>Streptophyta</taxon>
        <taxon>Embryophyta</taxon>
        <taxon>Tracheophyta</taxon>
        <taxon>Spermatophyta</taxon>
        <taxon>Magnoliopsida</taxon>
        <taxon>eudicotyledons</taxon>
        <taxon>Gunneridae</taxon>
        <taxon>Pentapetalae</taxon>
        <taxon>asterids</taxon>
        <taxon>lamiids</taxon>
        <taxon>Solanales</taxon>
        <taxon>Solanaceae</taxon>
        <taxon>Solanoideae</taxon>
        <taxon>Hyoscyameae</taxon>
        <taxon>Anisodus</taxon>
    </lineage>
</organism>
<feature type="region of interest" description="SAW" evidence="3">
    <location>
        <begin position="17"/>
        <end position="77"/>
    </location>
</feature>
<protein>
    <submittedName>
        <fullName evidence="4">Uncharacterized protein</fullName>
    </submittedName>
</protein>
<name>A0AAE1VP24_9SOLA</name>